<evidence type="ECO:0000313" key="5">
    <source>
        <dbReference type="Proteomes" id="UP000008281"/>
    </source>
</evidence>
<dbReference type="EMBL" id="WUAV01000002">
    <property type="protein sequence ID" value="KAF1764864.1"/>
    <property type="molecule type" value="Genomic_DNA"/>
</dbReference>
<comment type="similarity">
    <text evidence="1">Belongs to the arrestin family.</text>
</comment>
<dbReference type="eggNOG" id="KOG3780">
    <property type="taxonomic scope" value="Eukaryota"/>
</dbReference>
<dbReference type="OMA" id="PITIWIE"/>
<name>E3MZU0_CAERE</name>
<dbReference type="Gene3D" id="2.60.40.640">
    <property type="match status" value="2"/>
</dbReference>
<dbReference type="PANTHER" id="PTHR11188:SF45">
    <property type="entry name" value="ARRESTIN C-TERMINAL-LIKE DOMAIN-CONTAINING PROTEIN"/>
    <property type="match status" value="1"/>
</dbReference>
<dbReference type="GO" id="GO:0005737">
    <property type="term" value="C:cytoplasm"/>
    <property type="evidence" value="ECO:0007669"/>
    <property type="project" value="TreeGrafter"/>
</dbReference>
<dbReference type="CTD" id="9800829"/>
<keyword evidence="5" id="KW-1185">Reference proteome</keyword>
<evidence type="ECO:0000259" key="2">
    <source>
        <dbReference type="SMART" id="SM01017"/>
    </source>
</evidence>
<dbReference type="EMBL" id="DS268502">
    <property type="protein sequence ID" value="EFP13141.1"/>
    <property type="molecule type" value="Genomic_DNA"/>
</dbReference>
<evidence type="ECO:0000256" key="1">
    <source>
        <dbReference type="ARBA" id="ARBA00005298"/>
    </source>
</evidence>
<dbReference type="SUPFAM" id="SSF81296">
    <property type="entry name" value="E set domains"/>
    <property type="match status" value="2"/>
</dbReference>
<dbReference type="Proteomes" id="UP000483820">
    <property type="component" value="Chromosome II"/>
</dbReference>
<dbReference type="KEGG" id="crq:GCK72_004814"/>
<organism evidence="5">
    <name type="scientific">Caenorhabditis remanei</name>
    <name type="common">Caenorhabditis vulgaris</name>
    <dbReference type="NCBI Taxonomy" id="31234"/>
    <lineage>
        <taxon>Eukaryota</taxon>
        <taxon>Metazoa</taxon>
        <taxon>Ecdysozoa</taxon>
        <taxon>Nematoda</taxon>
        <taxon>Chromadorea</taxon>
        <taxon>Rhabditida</taxon>
        <taxon>Rhabditina</taxon>
        <taxon>Rhabditomorpha</taxon>
        <taxon>Rhabditoidea</taxon>
        <taxon>Rhabditidae</taxon>
        <taxon>Peloderinae</taxon>
        <taxon>Caenorhabditis</taxon>
    </lineage>
</organism>
<dbReference type="InterPro" id="IPR011022">
    <property type="entry name" value="Arrestin_C-like"/>
</dbReference>
<dbReference type="GeneID" id="9800829"/>
<dbReference type="STRING" id="31234.E3MZU0"/>
<feature type="domain" description="Arrestin C-terminal-like" evidence="2">
    <location>
        <begin position="161"/>
        <end position="298"/>
    </location>
</feature>
<evidence type="ECO:0000313" key="3">
    <source>
        <dbReference type="EMBL" id="EFP13141.1"/>
    </source>
</evidence>
<dbReference type="GO" id="GO:0015031">
    <property type="term" value="P:protein transport"/>
    <property type="evidence" value="ECO:0007669"/>
    <property type="project" value="TreeGrafter"/>
</dbReference>
<dbReference type="HOGENOM" id="CLU_039221_0_0_1"/>
<dbReference type="Pfam" id="PF02752">
    <property type="entry name" value="Arrestin_C"/>
    <property type="match status" value="1"/>
</dbReference>
<dbReference type="InterPro" id="IPR050357">
    <property type="entry name" value="Arrestin_domain-protein"/>
</dbReference>
<dbReference type="SMART" id="SM01017">
    <property type="entry name" value="Arrestin_C"/>
    <property type="match status" value="1"/>
</dbReference>
<reference evidence="3" key="1">
    <citation type="submission" date="2007-07" db="EMBL/GenBank/DDBJ databases">
        <title>PCAP assembly of the Caenorhabditis remanei genome.</title>
        <authorList>
            <consortium name="The Caenorhabditis remanei Sequencing Consortium"/>
            <person name="Wilson R.K."/>
        </authorList>
    </citation>
    <scope>NUCLEOTIDE SEQUENCE [LARGE SCALE GENOMIC DNA]</scope>
    <source>
        <strain evidence="3">PB4641</strain>
    </source>
</reference>
<dbReference type="InterPro" id="IPR011021">
    <property type="entry name" value="Arrestin-like_N"/>
</dbReference>
<reference evidence="4 6" key="2">
    <citation type="submission" date="2019-12" db="EMBL/GenBank/DDBJ databases">
        <title>Chromosome-level assembly of the Caenorhabditis remanei genome.</title>
        <authorList>
            <person name="Teterina A.A."/>
            <person name="Willis J.H."/>
            <person name="Phillips P.C."/>
        </authorList>
    </citation>
    <scope>NUCLEOTIDE SEQUENCE [LARGE SCALE GENOMIC DNA]</scope>
    <source>
        <strain evidence="4 6">PX506</strain>
        <tissue evidence="4">Whole organism</tissue>
    </source>
</reference>
<protein>
    <recommendedName>
        <fullName evidence="2">Arrestin C-terminal-like domain-containing protein</fullName>
    </recommendedName>
</protein>
<proteinExistence type="inferred from homology"/>
<dbReference type="InterPro" id="IPR014756">
    <property type="entry name" value="Ig_E-set"/>
</dbReference>
<dbReference type="Pfam" id="PF00339">
    <property type="entry name" value="Arrestin_N"/>
    <property type="match status" value="1"/>
</dbReference>
<dbReference type="PANTHER" id="PTHR11188">
    <property type="entry name" value="ARRESTIN DOMAIN CONTAINING PROTEIN"/>
    <property type="match status" value="1"/>
</dbReference>
<dbReference type="AlphaFoldDB" id="E3MZU0"/>
<dbReference type="InterPro" id="IPR014752">
    <property type="entry name" value="Arrestin-like_C"/>
</dbReference>
<evidence type="ECO:0000313" key="6">
    <source>
        <dbReference type="Proteomes" id="UP000483820"/>
    </source>
</evidence>
<dbReference type="OrthoDB" id="2333384at2759"/>
<sequence length="319" mass="36338">MDRFEIQLDHPAATYFPGQRVTGTLIFNTKKSQNVEAINIRVNGEISAGWKHYNQLFQEHIMYASKMVNLDGLEQPVIEKNVIPQGDHSYPFSFPIPADCVPSFEGKNGAVRYKIHVEILRIKKSKMEVEKVFSVLPYVDLNNIPRAGLPLEDIMSWLPKKNTEVKVKFYIPKRGFVAGDTIPVSVDIENGSSSKIKEITMKLIQINHFEAQQQTSHTAKEFFRFNRKNIEEEISSIQKKCEVKEHLETLRFELPIPKETRPTFKTKLIHLAYKVAISVGNDKKLECELPIILGTVPVQPRPPSYSVAVGMSGPPCYEE</sequence>
<dbReference type="Proteomes" id="UP000008281">
    <property type="component" value="Unassembled WGS sequence"/>
</dbReference>
<accession>E3MZU0</accession>
<evidence type="ECO:0000313" key="4">
    <source>
        <dbReference type="EMBL" id="KAF1764864.1"/>
    </source>
</evidence>
<gene>
    <name evidence="3" type="ORF">CRE_07723</name>
    <name evidence="4" type="ORF">GCK72_004814</name>
</gene>
<dbReference type="InParanoid" id="E3MZU0"/>
<dbReference type="RefSeq" id="XP_003098340.1">
    <property type="nucleotide sequence ID" value="XM_003098292.1"/>
</dbReference>